<reference evidence="1 2" key="1">
    <citation type="journal article" date="2020" name="Phytopathology">
        <title>Genome Sequence Resources of Colletotrichum truncatum, C. plurivorum, C. musicola, and C. sojae: Four Species Pathogenic to Soybean (Glycine max).</title>
        <authorList>
            <person name="Rogerio F."/>
            <person name="Boufleur T.R."/>
            <person name="Ciampi-Guillardi M."/>
            <person name="Sukno S.A."/>
            <person name="Thon M.R."/>
            <person name="Massola Junior N.S."/>
            <person name="Baroncelli R."/>
        </authorList>
    </citation>
    <scope>NUCLEOTIDE SEQUENCE [LARGE SCALE GENOMIC DNA]</scope>
    <source>
        <strain evidence="1 2">CMES1059</strain>
    </source>
</reference>
<dbReference type="EMBL" id="VUJX02000011">
    <property type="protein sequence ID" value="KAL0930684.1"/>
    <property type="molecule type" value="Genomic_DNA"/>
</dbReference>
<proteinExistence type="predicted"/>
<accession>A0ACC3YFP5</accession>
<sequence>MRVNTAAIITALIASVSAAPVTGGNGIDAEELIINDFAARHQQDGSVVSVGLHITGHDATNLECSKTDGVVLGEVYNCGDSKYSFSLVKGRFDTWGVHVYHRWGVASGVSGYRDVPTICRAGPLQTTDCTRTTPVWFYIGSV</sequence>
<evidence type="ECO:0000313" key="1">
    <source>
        <dbReference type="EMBL" id="KAL0930684.1"/>
    </source>
</evidence>
<keyword evidence="2" id="KW-1185">Reference proteome</keyword>
<evidence type="ECO:0000313" key="2">
    <source>
        <dbReference type="Proteomes" id="UP000805649"/>
    </source>
</evidence>
<dbReference type="Proteomes" id="UP000805649">
    <property type="component" value="Unassembled WGS sequence"/>
</dbReference>
<name>A0ACC3YFP5_COLTU</name>
<gene>
    <name evidence="1" type="ORF">CTRU02_214759</name>
</gene>
<comment type="caution">
    <text evidence="1">The sequence shown here is derived from an EMBL/GenBank/DDBJ whole genome shotgun (WGS) entry which is preliminary data.</text>
</comment>
<organism evidence="1 2">
    <name type="scientific">Colletotrichum truncatum</name>
    <name type="common">Anthracnose fungus</name>
    <name type="synonym">Colletotrichum capsici</name>
    <dbReference type="NCBI Taxonomy" id="5467"/>
    <lineage>
        <taxon>Eukaryota</taxon>
        <taxon>Fungi</taxon>
        <taxon>Dikarya</taxon>
        <taxon>Ascomycota</taxon>
        <taxon>Pezizomycotina</taxon>
        <taxon>Sordariomycetes</taxon>
        <taxon>Hypocreomycetidae</taxon>
        <taxon>Glomerellales</taxon>
        <taxon>Glomerellaceae</taxon>
        <taxon>Colletotrichum</taxon>
        <taxon>Colletotrichum truncatum species complex</taxon>
    </lineage>
</organism>
<protein>
    <submittedName>
        <fullName evidence="1">Uncharacterized protein</fullName>
    </submittedName>
</protein>